<dbReference type="GO" id="GO:0003723">
    <property type="term" value="F:RNA binding"/>
    <property type="evidence" value="ECO:0007669"/>
    <property type="project" value="UniProtKB-KW"/>
</dbReference>
<feature type="region of interest" description="Disordered" evidence="2">
    <location>
        <begin position="90"/>
        <end position="118"/>
    </location>
</feature>
<dbReference type="GO" id="GO:0004525">
    <property type="term" value="F:ribonuclease III activity"/>
    <property type="evidence" value="ECO:0007669"/>
    <property type="project" value="InterPro"/>
</dbReference>
<dbReference type="PANTHER" id="PTHR11207:SF0">
    <property type="entry name" value="RIBONUCLEASE 3"/>
    <property type="match status" value="1"/>
</dbReference>
<dbReference type="GO" id="GO:0006364">
    <property type="term" value="P:rRNA processing"/>
    <property type="evidence" value="ECO:0007669"/>
    <property type="project" value="TreeGrafter"/>
</dbReference>
<keyword evidence="5" id="KW-1185">Reference proteome</keyword>
<proteinExistence type="predicted"/>
<accession>A0A9W9F7Z1</accession>
<dbReference type="InterPro" id="IPR036389">
    <property type="entry name" value="RNase_III_sf"/>
</dbReference>
<evidence type="ECO:0000259" key="3">
    <source>
        <dbReference type="PROSITE" id="PS50142"/>
    </source>
</evidence>
<dbReference type="GO" id="GO:0005654">
    <property type="term" value="C:nucleoplasm"/>
    <property type="evidence" value="ECO:0007669"/>
    <property type="project" value="TreeGrafter"/>
</dbReference>
<dbReference type="InterPro" id="IPR000999">
    <property type="entry name" value="RNase_III_dom"/>
</dbReference>
<dbReference type="AlphaFoldDB" id="A0A9W9F7Z1"/>
<keyword evidence="1" id="KW-0694">RNA-binding</keyword>
<dbReference type="OrthoDB" id="2392202at2759"/>
<evidence type="ECO:0000256" key="1">
    <source>
        <dbReference type="ARBA" id="ARBA00022884"/>
    </source>
</evidence>
<dbReference type="SMART" id="SM00535">
    <property type="entry name" value="RIBOc"/>
    <property type="match status" value="1"/>
</dbReference>
<dbReference type="RefSeq" id="XP_056473320.1">
    <property type="nucleotide sequence ID" value="XM_056619954.1"/>
</dbReference>
<evidence type="ECO:0000313" key="4">
    <source>
        <dbReference type="EMBL" id="KAJ5095170.1"/>
    </source>
</evidence>
<reference evidence="4" key="2">
    <citation type="journal article" date="2023" name="IMA Fungus">
        <title>Comparative genomic study of the Penicillium genus elucidates a diverse pangenome and 15 lateral gene transfer events.</title>
        <authorList>
            <person name="Petersen C."/>
            <person name="Sorensen T."/>
            <person name="Nielsen M.R."/>
            <person name="Sondergaard T.E."/>
            <person name="Sorensen J.L."/>
            <person name="Fitzpatrick D.A."/>
            <person name="Frisvad J.C."/>
            <person name="Nielsen K.L."/>
        </authorList>
    </citation>
    <scope>NUCLEOTIDE SEQUENCE</scope>
    <source>
        <strain evidence="4">IBT 30761</strain>
    </source>
</reference>
<organism evidence="4 5">
    <name type="scientific">Penicillium argentinense</name>
    <dbReference type="NCBI Taxonomy" id="1131581"/>
    <lineage>
        <taxon>Eukaryota</taxon>
        <taxon>Fungi</taxon>
        <taxon>Dikarya</taxon>
        <taxon>Ascomycota</taxon>
        <taxon>Pezizomycotina</taxon>
        <taxon>Eurotiomycetes</taxon>
        <taxon>Eurotiomycetidae</taxon>
        <taxon>Eurotiales</taxon>
        <taxon>Aspergillaceae</taxon>
        <taxon>Penicillium</taxon>
    </lineage>
</organism>
<dbReference type="Gene3D" id="3.30.160.20">
    <property type="match status" value="1"/>
</dbReference>
<feature type="region of interest" description="Disordered" evidence="2">
    <location>
        <begin position="1"/>
        <end position="33"/>
    </location>
</feature>
<name>A0A9W9F7Z1_9EURO</name>
<protein>
    <submittedName>
        <fullName evidence="4">Ribonuclease III</fullName>
    </submittedName>
</protein>
<comment type="caution">
    <text evidence="4">The sequence shown here is derived from an EMBL/GenBank/DDBJ whole genome shotgun (WGS) entry which is preliminary data.</text>
</comment>
<dbReference type="CDD" id="cd00593">
    <property type="entry name" value="RIBOc"/>
    <property type="match status" value="1"/>
</dbReference>
<reference evidence="4" key="1">
    <citation type="submission" date="2022-11" db="EMBL/GenBank/DDBJ databases">
        <authorList>
            <person name="Petersen C."/>
        </authorList>
    </citation>
    <scope>NUCLEOTIDE SEQUENCE</scope>
    <source>
        <strain evidence="4">IBT 30761</strain>
    </source>
</reference>
<sequence>MGSKRLLDASGSCSPNELVKRSKKFNHSTESSAHELIKKDELAKFKNPDSRLSHLRDLVREIIADPEFDNIESNIATAVSTLNTAFQHKESSQACPKMEDRSHVSVPGSNKEGPPALPPISDDRLERAVFTHPAYGNGQNATYDRLEILGDAYIELIATKMVWRQFPDIPSGRISQIRELLVKNETLANFADMYGFSRRANVPSDYTSQPKRWTKTKGDIFEAYVAAVILSDHVDGYTVADKWLASLWLPKLNELGHQKSVLRSKEQLAKEIMAKGIKLDYIEEQPSLHQKGTGTQTFFIGVYLTGWGWNRKHLGSGQGPSKSAAGDEAAKDALQNTHLISQISSAKKRSLGRA</sequence>
<feature type="compositionally biased region" description="Basic and acidic residues" evidence="2">
    <location>
        <begin position="90"/>
        <end position="103"/>
    </location>
</feature>
<dbReference type="GO" id="GO:0034475">
    <property type="term" value="P:U4 snRNA 3'-end processing"/>
    <property type="evidence" value="ECO:0007669"/>
    <property type="project" value="TreeGrafter"/>
</dbReference>
<dbReference type="SUPFAM" id="SSF54768">
    <property type="entry name" value="dsRNA-binding domain-like"/>
    <property type="match status" value="1"/>
</dbReference>
<dbReference type="SUPFAM" id="SSF69065">
    <property type="entry name" value="RNase III domain-like"/>
    <property type="match status" value="1"/>
</dbReference>
<dbReference type="Proteomes" id="UP001149074">
    <property type="component" value="Unassembled WGS sequence"/>
</dbReference>
<dbReference type="Pfam" id="PF00636">
    <property type="entry name" value="Ribonuclease_3"/>
    <property type="match status" value="1"/>
</dbReference>
<evidence type="ECO:0000256" key="2">
    <source>
        <dbReference type="SAM" id="MobiDB-lite"/>
    </source>
</evidence>
<dbReference type="GO" id="GO:0006369">
    <property type="term" value="P:termination of RNA polymerase II transcription"/>
    <property type="evidence" value="ECO:0007669"/>
    <property type="project" value="TreeGrafter"/>
</dbReference>
<evidence type="ECO:0000313" key="5">
    <source>
        <dbReference type="Proteomes" id="UP001149074"/>
    </source>
</evidence>
<dbReference type="GeneID" id="81358933"/>
<dbReference type="PROSITE" id="PS50142">
    <property type="entry name" value="RNASE_3_2"/>
    <property type="match status" value="1"/>
</dbReference>
<feature type="domain" description="RNase III" evidence="3">
    <location>
        <begin position="120"/>
        <end position="233"/>
    </location>
</feature>
<dbReference type="EMBL" id="JAPQKI010000006">
    <property type="protein sequence ID" value="KAJ5095170.1"/>
    <property type="molecule type" value="Genomic_DNA"/>
</dbReference>
<dbReference type="Gene3D" id="1.10.1520.10">
    <property type="entry name" value="Ribonuclease III domain"/>
    <property type="match status" value="1"/>
</dbReference>
<gene>
    <name evidence="4" type="ORF">N7532_007461</name>
</gene>
<dbReference type="PANTHER" id="PTHR11207">
    <property type="entry name" value="RIBONUCLEASE III"/>
    <property type="match status" value="1"/>
</dbReference>